<keyword evidence="3" id="KW-1185">Reference proteome</keyword>
<dbReference type="SUPFAM" id="SSF55961">
    <property type="entry name" value="Bet v1-like"/>
    <property type="match status" value="1"/>
</dbReference>
<dbReference type="Pfam" id="PF00211">
    <property type="entry name" value="Guanylate_cyc"/>
    <property type="match status" value="1"/>
</dbReference>
<evidence type="ECO:0000313" key="2">
    <source>
        <dbReference type="EMBL" id="MDY0882428.1"/>
    </source>
</evidence>
<dbReference type="InterPro" id="IPR023393">
    <property type="entry name" value="START-like_dom_sf"/>
</dbReference>
<dbReference type="InterPro" id="IPR050697">
    <property type="entry name" value="Adenylyl/Guanylyl_Cyclase_3/4"/>
</dbReference>
<evidence type="ECO:0000259" key="1">
    <source>
        <dbReference type="PROSITE" id="PS50125"/>
    </source>
</evidence>
<dbReference type="PROSITE" id="PS50125">
    <property type="entry name" value="GUANYLATE_CYCLASE_2"/>
    <property type="match status" value="1"/>
</dbReference>
<dbReference type="RefSeq" id="WP_320507451.1">
    <property type="nucleotide sequence ID" value="NZ_JAXCLW010000001.1"/>
</dbReference>
<organism evidence="2 3">
    <name type="scientific">Dongia soli</name>
    <dbReference type="NCBI Taxonomy" id="600628"/>
    <lineage>
        <taxon>Bacteria</taxon>
        <taxon>Pseudomonadati</taxon>
        <taxon>Pseudomonadota</taxon>
        <taxon>Alphaproteobacteria</taxon>
        <taxon>Rhodospirillales</taxon>
        <taxon>Dongiaceae</taxon>
        <taxon>Dongia</taxon>
    </lineage>
</organism>
<feature type="domain" description="Guanylate cyclase" evidence="1">
    <location>
        <begin position="439"/>
        <end position="558"/>
    </location>
</feature>
<proteinExistence type="predicted"/>
<reference evidence="2 3" key="1">
    <citation type="journal article" date="2016" name="Antonie Van Leeuwenhoek">
        <title>Dongia soli sp. nov., isolated from soil from Dokdo, Korea.</title>
        <authorList>
            <person name="Kim D.U."/>
            <person name="Lee H."/>
            <person name="Kim H."/>
            <person name="Kim S.G."/>
            <person name="Ka J.O."/>
        </authorList>
    </citation>
    <scope>NUCLEOTIDE SEQUENCE [LARGE SCALE GENOMIC DNA]</scope>
    <source>
        <strain evidence="2 3">D78</strain>
    </source>
</reference>
<dbReference type="Pfam" id="PF19363">
    <property type="entry name" value="DUF5939"/>
    <property type="match status" value="1"/>
</dbReference>
<accession>A0ABU5E893</accession>
<evidence type="ECO:0000313" key="3">
    <source>
        <dbReference type="Proteomes" id="UP001279642"/>
    </source>
</evidence>
<name>A0ABU5E893_9PROT</name>
<comment type="caution">
    <text evidence="2">The sequence shown here is derived from an EMBL/GenBank/DDBJ whole genome shotgun (WGS) entry which is preliminary data.</text>
</comment>
<dbReference type="SUPFAM" id="SSF55073">
    <property type="entry name" value="Nucleotide cyclase"/>
    <property type="match status" value="1"/>
</dbReference>
<dbReference type="Gene3D" id="3.30.530.20">
    <property type="match status" value="1"/>
</dbReference>
<dbReference type="Proteomes" id="UP001279642">
    <property type="component" value="Unassembled WGS sequence"/>
</dbReference>
<dbReference type="CDD" id="cd07302">
    <property type="entry name" value="CHD"/>
    <property type="match status" value="1"/>
</dbReference>
<dbReference type="EMBL" id="JAXCLW010000001">
    <property type="protein sequence ID" value="MDY0882428.1"/>
    <property type="molecule type" value="Genomic_DNA"/>
</dbReference>
<protein>
    <submittedName>
        <fullName evidence="2">Adenylate/guanylate cyclase domain-containing protein</fullName>
    </submittedName>
</protein>
<sequence>MAEQQSRTWITEFDHPPEVIWSLMADTARFNEASGLPIHIVSETVQPDGSVLAIARAKIGPVKLEWREIPANWISGQWLEHNRLFTRGPLRFLGAEIELEPSDRGCRMTYRVRASPANWFGRLVLATGFFRAAERSFRRMTASANAYAKGEAEQVFPYTPPPVSPGLRSRLDRIIAEIEATPNGHGLARRLADFVVTAQEVDLWHIRPLGLAHRWNRPALHVIELCLQAVRSGLLELRWDLLCPSCRGAKAWSGTLDQLPRKVHCPTCNIDYDREFSRNVEASFRPSPAIRALETGEYCVWGPMSEPHVKLQVAIAPGENRDFSLALVPGPFRLRTFEGGPVEEIDWHDDHRLAFAHLGDTIRRDDLSIAGENPRSPKGRATIRLENRSDRWRTFVIEDRHWIAEALTADRVTALQAFRDLFSDDVLRPGDDVTVGHVALLFTDLKGSTALYRRVGDAAAYRLVRNHFAFLTAVIRAHEGTVVKTIGDAVMAAFIDNNQAVAAALAIQGRIADFNRENGLSEGLVIKLGIHAGPVIAVTLNDRLDYFGSTVNMAARLQGQSVGGDLILSAEVAAGESLAPLLSNLTVLADQAVLKGFDTPQPFVRVRP</sequence>
<dbReference type="PANTHER" id="PTHR43081">
    <property type="entry name" value="ADENYLATE CYCLASE, TERMINAL-DIFFERENTIATION SPECIFIC-RELATED"/>
    <property type="match status" value="1"/>
</dbReference>
<gene>
    <name evidence="2" type="ORF">SMD27_06215</name>
</gene>
<dbReference type="InterPro" id="IPR045983">
    <property type="entry name" value="GUC-dom-containing_N"/>
</dbReference>
<dbReference type="PANTHER" id="PTHR43081:SF19">
    <property type="entry name" value="PH-SENSITIVE ADENYLATE CYCLASE RV1264"/>
    <property type="match status" value="1"/>
</dbReference>
<dbReference type="InterPro" id="IPR001054">
    <property type="entry name" value="A/G_cyclase"/>
</dbReference>
<dbReference type="Gene3D" id="3.30.70.1230">
    <property type="entry name" value="Nucleotide cyclase"/>
    <property type="match status" value="1"/>
</dbReference>
<dbReference type="InterPro" id="IPR029787">
    <property type="entry name" value="Nucleotide_cyclase"/>
</dbReference>
<dbReference type="SMART" id="SM00044">
    <property type="entry name" value="CYCc"/>
    <property type="match status" value="1"/>
</dbReference>